<reference evidence="1 2" key="1">
    <citation type="submission" date="2021-06" db="EMBL/GenBank/DDBJ databases">
        <authorList>
            <person name="Palmer J.M."/>
        </authorList>
    </citation>
    <scope>NUCLEOTIDE SEQUENCE [LARGE SCALE GENOMIC DNA]</scope>
    <source>
        <strain evidence="2">if_2019</strain>
        <tissue evidence="1">Muscle</tissue>
    </source>
</reference>
<keyword evidence="2" id="KW-1185">Reference proteome</keyword>
<comment type="caution">
    <text evidence="1">The sequence shown here is derived from an EMBL/GenBank/DDBJ whole genome shotgun (WGS) entry which is preliminary data.</text>
</comment>
<proteinExistence type="predicted"/>
<gene>
    <name evidence="1" type="ORF">ILYODFUR_013981</name>
</gene>
<name>A0ABV0VDU5_9TELE</name>
<dbReference type="Proteomes" id="UP001482620">
    <property type="component" value="Unassembled WGS sequence"/>
</dbReference>
<evidence type="ECO:0000313" key="1">
    <source>
        <dbReference type="EMBL" id="MEQ2255445.1"/>
    </source>
</evidence>
<protein>
    <submittedName>
        <fullName evidence="1">Uncharacterized protein</fullName>
    </submittedName>
</protein>
<dbReference type="EMBL" id="JAHRIQ010105428">
    <property type="protein sequence ID" value="MEQ2255445.1"/>
    <property type="molecule type" value="Genomic_DNA"/>
</dbReference>
<sequence length="82" mass="9357">MDEVDTCAEIGSRSCKCWLQNSLPNQTRRAKESCHVLQLPTMDQKHDNYACVCASCVSPWYPVMDWRLAQSVSCLLSSDCRR</sequence>
<evidence type="ECO:0000313" key="2">
    <source>
        <dbReference type="Proteomes" id="UP001482620"/>
    </source>
</evidence>
<accession>A0ABV0VDU5</accession>
<organism evidence="1 2">
    <name type="scientific">Ilyodon furcidens</name>
    <name type="common">goldbreast splitfin</name>
    <dbReference type="NCBI Taxonomy" id="33524"/>
    <lineage>
        <taxon>Eukaryota</taxon>
        <taxon>Metazoa</taxon>
        <taxon>Chordata</taxon>
        <taxon>Craniata</taxon>
        <taxon>Vertebrata</taxon>
        <taxon>Euteleostomi</taxon>
        <taxon>Actinopterygii</taxon>
        <taxon>Neopterygii</taxon>
        <taxon>Teleostei</taxon>
        <taxon>Neoteleostei</taxon>
        <taxon>Acanthomorphata</taxon>
        <taxon>Ovalentaria</taxon>
        <taxon>Atherinomorphae</taxon>
        <taxon>Cyprinodontiformes</taxon>
        <taxon>Goodeidae</taxon>
        <taxon>Ilyodon</taxon>
    </lineage>
</organism>